<feature type="transmembrane region" description="Helical" evidence="1">
    <location>
        <begin position="206"/>
        <end position="228"/>
    </location>
</feature>
<evidence type="ECO:0000313" key="3">
    <source>
        <dbReference type="EMBL" id="KAG2109059.1"/>
    </source>
</evidence>
<dbReference type="RefSeq" id="XP_041293302.1">
    <property type="nucleotide sequence ID" value="XM_041437274.1"/>
</dbReference>
<dbReference type="InterPro" id="IPR045340">
    <property type="entry name" value="DUF6533"/>
</dbReference>
<comment type="caution">
    <text evidence="3">The sequence shown here is derived from an EMBL/GenBank/DDBJ whole genome shotgun (WGS) entry which is preliminary data.</text>
</comment>
<reference evidence="3" key="1">
    <citation type="journal article" date="2020" name="New Phytol.">
        <title>Comparative genomics reveals dynamic genome evolution in host specialist ectomycorrhizal fungi.</title>
        <authorList>
            <person name="Lofgren L.A."/>
            <person name="Nguyen N.H."/>
            <person name="Vilgalys R."/>
            <person name="Ruytinx J."/>
            <person name="Liao H.L."/>
            <person name="Branco S."/>
            <person name="Kuo A."/>
            <person name="LaButti K."/>
            <person name="Lipzen A."/>
            <person name="Andreopoulos W."/>
            <person name="Pangilinan J."/>
            <person name="Riley R."/>
            <person name="Hundley H."/>
            <person name="Na H."/>
            <person name="Barry K."/>
            <person name="Grigoriev I.V."/>
            <person name="Stajich J.E."/>
            <person name="Kennedy P.G."/>
        </authorList>
    </citation>
    <scope>NUCLEOTIDE SEQUENCE</scope>
    <source>
        <strain evidence="3">FC423</strain>
    </source>
</reference>
<keyword evidence="1" id="KW-0472">Membrane</keyword>
<keyword evidence="4" id="KW-1185">Reference proteome</keyword>
<name>A0A9P7F8W1_9AGAM</name>
<feature type="transmembrane region" description="Helical" evidence="1">
    <location>
        <begin position="59"/>
        <end position="83"/>
    </location>
</feature>
<protein>
    <recommendedName>
        <fullName evidence="2">DUF6533 domain-containing protein</fullName>
    </recommendedName>
</protein>
<evidence type="ECO:0000313" key="4">
    <source>
        <dbReference type="Proteomes" id="UP000823399"/>
    </source>
</evidence>
<dbReference type="AlphaFoldDB" id="A0A9P7F8W1"/>
<sequence>MSATTVGYQTAQVNPHFQSIVQALSTHTARLTIEIVAAMAAVVSIRTVVQLIWGKKWGIVRVLFTLTRYATLMGTAMTTYAAVTDRSKYTSCATFDNVSYGLLIFRTWAFWHQNKKTLVWLLVLAAFSILGAVGVTRVAGILHIAGPQTPPVDQTGCVFENGKGDAIQYGFLIIYELVLMILTIYKRFNFYKDARGRLVTILYRDGMIYMTCIIMASFANVLITLVAPGTYTDILDAPQLVIHGMLASRILFNLRHESHRSDSAIINGIFPMDPQPPQLHPFTLPKLFLLYFLQHAL</sequence>
<dbReference type="OrthoDB" id="2958007at2759"/>
<keyword evidence="1" id="KW-0812">Transmembrane</keyword>
<feature type="domain" description="DUF6533" evidence="2">
    <location>
        <begin position="42"/>
        <end position="73"/>
    </location>
</feature>
<evidence type="ECO:0000256" key="1">
    <source>
        <dbReference type="SAM" id="Phobius"/>
    </source>
</evidence>
<dbReference type="Pfam" id="PF20151">
    <property type="entry name" value="DUF6533"/>
    <property type="match status" value="1"/>
</dbReference>
<gene>
    <name evidence="3" type="ORF">F5147DRAFT_693880</name>
</gene>
<dbReference type="GeneID" id="64699533"/>
<organism evidence="3 4">
    <name type="scientific">Suillus discolor</name>
    <dbReference type="NCBI Taxonomy" id="1912936"/>
    <lineage>
        <taxon>Eukaryota</taxon>
        <taxon>Fungi</taxon>
        <taxon>Dikarya</taxon>
        <taxon>Basidiomycota</taxon>
        <taxon>Agaricomycotina</taxon>
        <taxon>Agaricomycetes</taxon>
        <taxon>Agaricomycetidae</taxon>
        <taxon>Boletales</taxon>
        <taxon>Suillineae</taxon>
        <taxon>Suillaceae</taxon>
        <taxon>Suillus</taxon>
    </lineage>
</organism>
<dbReference type="EMBL" id="JABBWM010000025">
    <property type="protein sequence ID" value="KAG2109059.1"/>
    <property type="molecule type" value="Genomic_DNA"/>
</dbReference>
<feature type="transmembrane region" description="Helical" evidence="1">
    <location>
        <begin position="118"/>
        <end position="146"/>
    </location>
</feature>
<evidence type="ECO:0000259" key="2">
    <source>
        <dbReference type="Pfam" id="PF20151"/>
    </source>
</evidence>
<keyword evidence="1" id="KW-1133">Transmembrane helix</keyword>
<proteinExistence type="predicted"/>
<feature type="transmembrane region" description="Helical" evidence="1">
    <location>
        <begin position="31"/>
        <end position="53"/>
    </location>
</feature>
<dbReference type="Proteomes" id="UP000823399">
    <property type="component" value="Unassembled WGS sequence"/>
</dbReference>
<feature type="transmembrane region" description="Helical" evidence="1">
    <location>
        <begin position="166"/>
        <end position="185"/>
    </location>
</feature>
<accession>A0A9P7F8W1</accession>